<organism evidence="3 4">
    <name type="scientific">Pseudomonas putida ND6</name>
    <dbReference type="NCBI Taxonomy" id="231023"/>
    <lineage>
        <taxon>Bacteria</taxon>
        <taxon>Pseudomonadati</taxon>
        <taxon>Pseudomonadota</taxon>
        <taxon>Gammaproteobacteria</taxon>
        <taxon>Pseudomonadales</taxon>
        <taxon>Pseudomonadaceae</taxon>
        <taxon>Pseudomonas</taxon>
    </lineage>
</organism>
<gene>
    <name evidence="3" type="ORF">YSA_01457</name>
</gene>
<keyword evidence="2" id="KW-0732">Signal</keyword>
<dbReference type="PATRIC" id="fig|231023.4.peg.694"/>
<evidence type="ECO:0000256" key="2">
    <source>
        <dbReference type="ARBA" id="ARBA00022729"/>
    </source>
</evidence>
<reference evidence="3 4" key="1">
    <citation type="journal article" date="2012" name="J. Bacteriol.">
        <title>Complete Genome Sequence of the Naphthalene-Degrading Pseudomonas putida Strain ND6.</title>
        <authorList>
            <person name="Li S."/>
            <person name="Zhao H."/>
            <person name="Li Y."/>
            <person name="Niu S."/>
            <person name="Cai B."/>
        </authorList>
    </citation>
    <scope>NUCLEOTIDE SEQUENCE [LARGE SCALE GENOMIC DNA]</scope>
    <source>
        <strain evidence="3 4">ND6</strain>
    </source>
</reference>
<dbReference type="GO" id="GO:0120010">
    <property type="term" value="P:intermembrane phospholipid transfer"/>
    <property type="evidence" value="ECO:0007669"/>
    <property type="project" value="TreeGrafter"/>
</dbReference>
<comment type="similarity">
    <text evidence="1">Belongs to the MlaA family.</text>
</comment>
<dbReference type="GO" id="GO:0016020">
    <property type="term" value="C:membrane"/>
    <property type="evidence" value="ECO:0007669"/>
    <property type="project" value="InterPro"/>
</dbReference>
<name>I3UPZ4_PSEPU</name>
<evidence type="ECO:0000256" key="1">
    <source>
        <dbReference type="ARBA" id="ARBA00010634"/>
    </source>
</evidence>
<accession>I3UPZ4</accession>
<dbReference type="PANTHER" id="PTHR30035:SF3">
    <property type="entry name" value="INTERMEMBRANE PHOSPHOLIPID TRANSPORT SYSTEM LIPOPROTEIN MLAA"/>
    <property type="match status" value="1"/>
</dbReference>
<dbReference type="Proteomes" id="UP000005268">
    <property type="component" value="Chromosome"/>
</dbReference>
<evidence type="ECO:0000313" key="3">
    <source>
        <dbReference type="EMBL" id="AFK67565.1"/>
    </source>
</evidence>
<evidence type="ECO:0000313" key="4">
    <source>
        <dbReference type="Proteomes" id="UP000005268"/>
    </source>
</evidence>
<keyword evidence="3" id="KW-0449">Lipoprotein</keyword>
<dbReference type="InterPro" id="IPR007428">
    <property type="entry name" value="MlaA"/>
</dbReference>
<dbReference type="AlphaFoldDB" id="I3UPZ4"/>
<dbReference type="EMBL" id="CP003588">
    <property type="protein sequence ID" value="AFK67565.1"/>
    <property type="molecule type" value="Genomic_DNA"/>
</dbReference>
<proteinExistence type="inferred from homology"/>
<dbReference type="KEGG" id="ppi:YSA_01457"/>
<dbReference type="Pfam" id="PF04333">
    <property type="entry name" value="MlaA"/>
    <property type="match status" value="1"/>
</dbReference>
<dbReference type="PANTHER" id="PTHR30035">
    <property type="entry name" value="LIPOPROTEIN VACJ-RELATED"/>
    <property type="match status" value="1"/>
</dbReference>
<dbReference type="PRINTS" id="PR01805">
    <property type="entry name" value="VACJLIPOPROT"/>
</dbReference>
<sequence>MTSAAAQQLFTKYSAKMCKAVYQPASLYTAALTAARPVALAAEKFDGETSMRRIGASVIERVTQACVCASMLLAPVAATQAATEEDPWEAVNRPIFRFNDTLDTYALKPLAKGYQAVTPQFLEDGIHNIFRNLGDVTNLANDVLQLKPHAAGVDTARLIVNTTFGLGGFFDVGTKMGLQRNDEDFGQTLGYWGVPSGPYVVIPLLGPSTVRDGVAKYPDTYTKPYRYIDHVPTRNSIFALDLIDTRASLLSAEKLIQGDKYIFIRNAYLQNREFKVKDGEVEDDF</sequence>
<protein>
    <submittedName>
        <fullName evidence="3">VacJ family lipoprotein</fullName>
    </submittedName>
</protein>
<dbReference type="HOGENOM" id="CLU_059326_3_1_6"/>